<dbReference type="Proteomes" id="UP000290560">
    <property type="component" value="Unassembled WGS sequence"/>
</dbReference>
<dbReference type="EMBL" id="KV876025">
    <property type="protein sequence ID" value="RZR73816.1"/>
    <property type="molecule type" value="Genomic_DNA"/>
</dbReference>
<dbReference type="AlphaFoldDB" id="A0A444D2B2"/>
<reference evidence="1" key="1">
    <citation type="journal article" date="2018" name="Data Brief">
        <title>Genome sequence data from 17 accessions of Ensete ventricosum, a staple food crop for millions in Ethiopia.</title>
        <authorList>
            <person name="Yemataw Z."/>
            <person name="Muzemil S."/>
            <person name="Ambachew D."/>
            <person name="Tripathi L."/>
            <person name="Tesfaye K."/>
            <person name="Chala A."/>
            <person name="Farbos A."/>
            <person name="O'Neill P."/>
            <person name="Moore K."/>
            <person name="Grant M."/>
            <person name="Studholme D.J."/>
        </authorList>
    </citation>
    <scope>NUCLEOTIDE SEQUENCE [LARGE SCALE GENOMIC DNA]</scope>
    <source>
        <tissue evidence="1">Leaf</tissue>
    </source>
</reference>
<proteinExistence type="predicted"/>
<organism evidence="1">
    <name type="scientific">Ensete ventricosum</name>
    <name type="common">Abyssinian banana</name>
    <name type="synonym">Musa ensete</name>
    <dbReference type="NCBI Taxonomy" id="4639"/>
    <lineage>
        <taxon>Eukaryota</taxon>
        <taxon>Viridiplantae</taxon>
        <taxon>Streptophyta</taxon>
        <taxon>Embryophyta</taxon>
        <taxon>Tracheophyta</taxon>
        <taxon>Spermatophyta</taxon>
        <taxon>Magnoliopsida</taxon>
        <taxon>Liliopsida</taxon>
        <taxon>Zingiberales</taxon>
        <taxon>Musaceae</taxon>
        <taxon>Ensete</taxon>
    </lineage>
</organism>
<sequence length="87" mass="10542">LEIREPRITRWWAKLHLNHTVSRERKRDWGSTHNWLYCACIWNAVLLHSLAALVTVEENFSSCYRAMRWIDADELMGFFPESYWIPF</sequence>
<evidence type="ECO:0000313" key="1">
    <source>
        <dbReference type="EMBL" id="RZR73816.1"/>
    </source>
</evidence>
<gene>
    <name evidence="1" type="ORF">BHM03_00028406</name>
</gene>
<name>A0A444D2B2_ENSVE</name>
<protein>
    <submittedName>
        <fullName evidence="1">Uncharacterized protein</fullName>
    </submittedName>
</protein>
<accession>A0A444D2B2</accession>
<feature type="non-terminal residue" evidence="1">
    <location>
        <position position="1"/>
    </location>
</feature>